<proteinExistence type="inferred from homology"/>
<evidence type="ECO:0000313" key="6">
    <source>
        <dbReference type="EMBL" id="MBD3921186.1"/>
    </source>
</evidence>
<sequence length="397" mass="44054">MPIPTLTAPNSAGRILIIYASYGDGHLQAARAIRDALERQGVEPKRIKLVDLMAEANPLLNEVSRRFYMHSYSKMPTLYGWVYDRTRPMKHDSLFGGWLHSFGKEKLRRLLLSERPDAIVYTFPVFAAPSSRKSLLPHVPTSAVVTDFDLHCRWVHPHVDRYFVATDELKLELMRLGIAERRITVSGIPIKQSFTALRPNPQWFARYGLPEDRPIVLIMAGAAGVMPDVPEVCEALLQDNAVTVALVCGRNEALASSLRARFHGQLSTSNGGRLHLFGYVETIHELMAIADCLVTKPGGITLSEGLATGLPLFIYRPVPGQEKNNALYLHSKGAAHITRNPQELSNAVRSLLYDPIRLAVHQQAARALGRSGAADTVALDILRQCLIMEEASSPTHY</sequence>
<evidence type="ECO:0000256" key="1">
    <source>
        <dbReference type="ARBA" id="ARBA00006962"/>
    </source>
</evidence>
<feature type="domain" description="Diacylglycerol glucosyltransferase N-terminal" evidence="5">
    <location>
        <begin position="26"/>
        <end position="190"/>
    </location>
</feature>
<evidence type="ECO:0000256" key="2">
    <source>
        <dbReference type="ARBA" id="ARBA00022676"/>
    </source>
</evidence>
<evidence type="ECO:0000259" key="5">
    <source>
        <dbReference type="Pfam" id="PF06925"/>
    </source>
</evidence>
<keyword evidence="3" id="KW-0808">Transferase</keyword>
<dbReference type="InterPro" id="IPR050519">
    <property type="entry name" value="Glycosyltransf_28_UgtP"/>
</dbReference>
<evidence type="ECO:0000313" key="7">
    <source>
        <dbReference type="Proteomes" id="UP000609346"/>
    </source>
</evidence>
<dbReference type="InterPro" id="IPR009695">
    <property type="entry name" value="Diacylglyc_glucosyltr_N"/>
</dbReference>
<name>A0ABR8N1P3_9BACL</name>
<organism evidence="6 7">
    <name type="scientific">Paenibacillus terricola</name>
    <dbReference type="NCBI Taxonomy" id="2763503"/>
    <lineage>
        <taxon>Bacteria</taxon>
        <taxon>Bacillati</taxon>
        <taxon>Bacillota</taxon>
        <taxon>Bacilli</taxon>
        <taxon>Bacillales</taxon>
        <taxon>Paenibacillaceae</taxon>
        <taxon>Paenibacillus</taxon>
    </lineage>
</organism>
<accession>A0ABR8N1P3</accession>
<dbReference type="Pfam" id="PF06925">
    <property type="entry name" value="MGDG_synth"/>
    <property type="match status" value="1"/>
</dbReference>
<feature type="domain" description="Glycosyl transferase family 1" evidence="4">
    <location>
        <begin position="208"/>
        <end position="365"/>
    </location>
</feature>
<dbReference type="EMBL" id="JACXZA010000005">
    <property type="protein sequence ID" value="MBD3921186.1"/>
    <property type="molecule type" value="Genomic_DNA"/>
</dbReference>
<dbReference type="Gene3D" id="3.40.50.2000">
    <property type="entry name" value="Glycogen Phosphorylase B"/>
    <property type="match status" value="1"/>
</dbReference>
<dbReference type="PANTHER" id="PTHR43025">
    <property type="entry name" value="MONOGALACTOSYLDIACYLGLYCEROL SYNTHASE"/>
    <property type="match status" value="1"/>
</dbReference>
<comment type="caution">
    <text evidence="6">The sequence shown here is derived from an EMBL/GenBank/DDBJ whole genome shotgun (WGS) entry which is preliminary data.</text>
</comment>
<keyword evidence="2" id="KW-0328">Glycosyltransferase</keyword>
<evidence type="ECO:0000259" key="4">
    <source>
        <dbReference type="Pfam" id="PF00534"/>
    </source>
</evidence>
<keyword evidence="7" id="KW-1185">Reference proteome</keyword>
<comment type="similarity">
    <text evidence="1">Belongs to the glycosyltransferase 28 family.</text>
</comment>
<dbReference type="InterPro" id="IPR001296">
    <property type="entry name" value="Glyco_trans_1"/>
</dbReference>
<dbReference type="RefSeq" id="WP_191205463.1">
    <property type="nucleotide sequence ID" value="NZ_JACXZA010000005.1"/>
</dbReference>
<gene>
    <name evidence="6" type="ORF">H8B09_20630</name>
</gene>
<reference evidence="6 7" key="1">
    <citation type="submission" date="2020-09" db="EMBL/GenBank/DDBJ databases">
        <title>Paenibacillus sp. strain PR3 16S rRNA gene Genome sequencing and assembly.</title>
        <authorList>
            <person name="Kim J."/>
        </authorList>
    </citation>
    <scope>NUCLEOTIDE SEQUENCE [LARGE SCALE GENOMIC DNA]</scope>
    <source>
        <strain evidence="6 7">PR3</strain>
    </source>
</reference>
<evidence type="ECO:0000256" key="3">
    <source>
        <dbReference type="ARBA" id="ARBA00022679"/>
    </source>
</evidence>
<dbReference type="Proteomes" id="UP000609346">
    <property type="component" value="Unassembled WGS sequence"/>
</dbReference>
<dbReference type="Pfam" id="PF00534">
    <property type="entry name" value="Glycos_transf_1"/>
    <property type="match status" value="1"/>
</dbReference>
<dbReference type="SUPFAM" id="SSF53756">
    <property type="entry name" value="UDP-Glycosyltransferase/glycogen phosphorylase"/>
    <property type="match status" value="1"/>
</dbReference>
<protein>
    <submittedName>
        <fullName evidence="6">Glycosyltransferase</fullName>
    </submittedName>
</protein>
<dbReference type="PANTHER" id="PTHR43025:SF3">
    <property type="entry name" value="MONOGALACTOSYLDIACYLGLYCEROL SYNTHASE 1, CHLOROPLASTIC"/>
    <property type="match status" value="1"/>
</dbReference>